<proteinExistence type="predicted"/>
<name>A0A1R3KGT1_COCAP</name>
<organism evidence="2 3">
    <name type="scientific">Corchorus capsularis</name>
    <name type="common">Jute</name>
    <dbReference type="NCBI Taxonomy" id="210143"/>
    <lineage>
        <taxon>Eukaryota</taxon>
        <taxon>Viridiplantae</taxon>
        <taxon>Streptophyta</taxon>
        <taxon>Embryophyta</taxon>
        <taxon>Tracheophyta</taxon>
        <taxon>Spermatophyta</taxon>
        <taxon>Magnoliopsida</taxon>
        <taxon>eudicotyledons</taxon>
        <taxon>Gunneridae</taxon>
        <taxon>Pentapetalae</taxon>
        <taxon>rosids</taxon>
        <taxon>malvids</taxon>
        <taxon>Malvales</taxon>
        <taxon>Malvaceae</taxon>
        <taxon>Grewioideae</taxon>
        <taxon>Apeibeae</taxon>
        <taxon>Corchorus</taxon>
    </lineage>
</organism>
<dbReference type="AlphaFoldDB" id="A0A1R3KGT1"/>
<sequence length="20" mass="2172">CGVGDPNSSQIEASRRDRQP</sequence>
<evidence type="ECO:0000313" key="3">
    <source>
        <dbReference type="Proteomes" id="UP000188268"/>
    </source>
</evidence>
<dbReference type="Gramene" id="OMP06285">
    <property type="protein sequence ID" value="OMP06285"/>
    <property type="gene ID" value="CCACVL1_01637"/>
</dbReference>
<dbReference type="EMBL" id="AWWV01004968">
    <property type="protein sequence ID" value="OMP06285.1"/>
    <property type="molecule type" value="Genomic_DNA"/>
</dbReference>
<feature type="non-terminal residue" evidence="2">
    <location>
        <position position="1"/>
    </location>
</feature>
<protein>
    <submittedName>
        <fullName evidence="2">Uncharacterized protein</fullName>
    </submittedName>
</protein>
<dbReference type="Proteomes" id="UP000188268">
    <property type="component" value="Unassembled WGS sequence"/>
</dbReference>
<gene>
    <name evidence="2" type="ORF">CCACVL1_01637</name>
</gene>
<feature type="region of interest" description="Disordered" evidence="1">
    <location>
        <begin position="1"/>
        <end position="20"/>
    </location>
</feature>
<accession>A0A1R3KGT1</accession>
<evidence type="ECO:0000256" key="1">
    <source>
        <dbReference type="SAM" id="MobiDB-lite"/>
    </source>
</evidence>
<feature type="compositionally biased region" description="Polar residues" evidence="1">
    <location>
        <begin position="1"/>
        <end position="12"/>
    </location>
</feature>
<reference evidence="2 3" key="1">
    <citation type="submission" date="2013-09" db="EMBL/GenBank/DDBJ databases">
        <title>Corchorus capsularis genome sequencing.</title>
        <authorList>
            <person name="Alam M."/>
            <person name="Haque M.S."/>
            <person name="Islam M.S."/>
            <person name="Emdad E.M."/>
            <person name="Islam M.M."/>
            <person name="Ahmed B."/>
            <person name="Halim A."/>
            <person name="Hossen Q.M.M."/>
            <person name="Hossain M.Z."/>
            <person name="Ahmed R."/>
            <person name="Khan M.M."/>
            <person name="Islam R."/>
            <person name="Rashid M.M."/>
            <person name="Khan S.A."/>
            <person name="Rahman M.S."/>
            <person name="Alam M."/>
        </authorList>
    </citation>
    <scope>NUCLEOTIDE SEQUENCE [LARGE SCALE GENOMIC DNA]</scope>
    <source>
        <strain evidence="3">cv. CVL-1</strain>
        <tissue evidence="2">Whole seedling</tissue>
    </source>
</reference>
<keyword evidence="3" id="KW-1185">Reference proteome</keyword>
<evidence type="ECO:0000313" key="2">
    <source>
        <dbReference type="EMBL" id="OMP06285.1"/>
    </source>
</evidence>
<comment type="caution">
    <text evidence="2">The sequence shown here is derived from an EMBL/GenBank/DDBJ whole genome shotgun (WGS) entry which is preliminary data.</text>
</comment>